<dbReference type="GO" id="GO:0007623">
    <property type="term" value="P:circadian rhythm"/>
    <property type="evidence" value="ECO:0007669"/>
    <property type="project" value="InterPro"/>
</dbReference>
<feature type="compositionally biased region" description="Low complexity" evidence="1">
    <location>
        <begin position="724"/>
        <end position="734"/>
    </location>
</feature>
<dbReference type="EMBL" id="JABEXW010000148">
    <property type="protein sequence ID" value="KAF4969829.1"/>
    <property type="molecule type" value="Genomic_DNA"/>
</dbReference>
<proteinExistence type="predicted"/>
<keyword evidence="3" id="KW-1185">Reference proteome</keyword>
<feature type="compositionally biased region" description="Polar residues" evidence="1">
    <location>
        <begin position="319"/>
        <end position="328"/>
    </location>
</feature>
<sequence length="749" mass="82906">MSLHQNISPTPPPNDHLLQRESSSCSRDEEYRSVIDDLTLEIQELKRELERCKQSGPDILHGNKLFEVKVHGLPLEKKTELEATLRDIAIDVSSSQKKKTIPPENCDNKYSKSGIQRNHAPSPPRLNLRRTDSAYHSTSTGVKSFSTPPSLPTLRSTNSSNDKAEDHPQGLPKSLYQQHLYMTDNERQSLVVGRLEQLFTGRINGTDIPKNHPTRGSLDMATVVEDVQMTDLSTAREPPTRGAEPIREVNPLPLERYSHPERDKSNSRDLGSTSGLDGDQMEVEGDEPCLPPDANPSSLDSPLPTQRPTRPGDLDPDRTQTPSENTNYLRHLGQLPPESSPGQQVIQDVHLDTEGWVYLNLLYSLAQLHIINVTPDFVRSAISEISTKLQLSPDGHKIRWRGGSKDPKFRSYNSQKDPFRNTIHDSENKHPHQKTSPSITNDAQYDGSSMDMAKHSSQLHAQVERFRYTPLFARQESSDSSPNETGYPSVIADGHDLSESGWGLNYSGDSAGRLQRREGVIIYYSGAPFCTDLSGDPDDITSTSQTHSSSLTRKASRKSSEAIRSLPRTTSGSLISYRPLTDGFHQPRQQTSAMDKDSNEGQDVTSTDSGEISEVELDLIWSDDQQYIEQQPLVPSGIGGVLPDDHFVVVVDTKRPKQDITEIGRPNSSAEDIIRPQAKTSTSWLAPLGSEIKPVPVPTIEIEFLSARIKNSAPLPLPPPAIFFPPSSTDSSTSGEDDDSSDEELLSCS</sequence>
<dbReference type="GO" id="GO:0006355">
    <property type="term" value="P:regulation of DNA-templated transcription"/>
    <property type="evidence" value="ECO:0007669"/>
    <property type="project" value="InterPro"/>
</dbReference>
<feature type="region of interest" description="Disordered" evidence="1">
    <location>
        <begin position="536"/>
        <end position="611"/>
    </location>
</feature>
<evidence type="ECO:0000256" key="1">
    <source>
        <dbReference type="SAM" id="MobiDB-lite"/>
    </source>
</evidence>
<feature type="region of interest" description="Disordered" evidence="1">
    <location>
        <begin position="1"/>
        <end position="30"/>
    </location>
</feature>
<evidence type="ECO:0000313" key="2">
    <source>
        <dbReference type="EMBL" id="KAF4969829.1"/>
    </source>
</evidence>
<reference evidence="2" key="1">
    <citation type="journal article" date="2020" name="BMC Genomics">
        <title>Correction to: Identification and distribution of gene clusters required for synthesis of sphingolipid metabolism inhibitors in diverse species of the filamentous fungus Fusarium.</title>
        <authorList>
            <person name="Kim H.S."/>
            <person name="Lohmar J.M."/>
            <person name="Busman M."/>
            <person name="Brown D.W."/>
            <person name="Naumann T.A."/>
            <person name="Divon H.H."/>
            <person name="Lysoe E."/>
            <person name="Uhlig S."/>
            <person name="Proctor R.H."/>
        </authorList>
    </citation>
    <scope>NUCLEOTIDE SEQUENCE</scope>
    <source>
        <strain evidence="2">NRRL 20472</strain>
    </source>
</reference>
<feature type="compositionally biased region" description="Basic and acidic residues" evidence="1">
    <location>
        <begin position="417"/>
        <end position="430"/>
    </location>
</feature>
<feature type="compositionally biased region" description="Polar residues" evidence="1">
    <location>
        <begin position="601"/>
        <end position="610"/>
    </location>
</feature>
<feature type="compositionally biased region" description="Low complexity" evidence="1">
    <location>
        <begin position="541"/>
        <end position="552"/>
    </location>
</feature>
<feature type="region of interest" description="Disordered" evidence="1">
    <location>
        <begin position="718"/>
        <end position="749"/>
    </location>
</feature>
<name>A0A8H4XD61_9HYPO</name>
<feature type="compositionally biased region" description="Basic and acidic residues" evidence="1">
    <location>
        <begin position="256"/>
        <end position="267"/>
    </location>
</feature>
<feature type="compositionally biased region" description="Polar residues" evidence="1">
    <location>
        <begin position="295"/>
        <end position="308"/>
    </location>
</feature>
<feature type="region of interest" description="Disordered" evidence="1">
    <location>
        <begin position="396"/>
        <end position="442"/>
    </location>
</feature>
<feature type="region of interest" description="Disordered" evidence="1">
    <location>
        <begin position="93"/>
        <end position="171"/>
    </location>
</feature>
<feature type="region of interest" description="Disordered" evidence="1">
    <location>
        <begin position="232"/>
        <end position="328"/>
    </location>
</feature>
<feature type="region of interest" description="Disordered" evidence="1">
    <location>
        <begin position="473"/>
        <end position="492"/>
    </location>
</feature>
<feature type="compositionally biased region" description="Acidic residues" evidence="1">
    <location>
        <begin position="735"/>
        <end position="749"/>
    </location>
</feature>
<comment type="caution">
    <text evidence="2">The sequence shown here is derived from an EMBL/GenBank/DDBJ whole genome shotgun (WGS) entry which is preliminary data.</text>
</comment>
<dbReference type="InterPro" id="IPR018554">
    <property type="entry name" value="FRQ"/>
</dbReference>
<accession>A0A8H4XD61</accession>
<dbReference type="AlphaFoldDB" id="A0A8H4XD61"/>
<dbReference type="GO" id="GO:0005737">
    <property type="term" value="C:cytoplasm"/>
    <property type="evidence" value="ECO:0007669"/>
    <property type="project" value="InterPro"/>
</dbReference>
<dbReference type="GO" id="GO:0005634">
    <property type="term" value="C:nucleus"/>
    <property type="evidence" value="ECO:0007669"/>
    <property type="project" value="InterPro"/>
</dbReference>
<feature type="compositionally biased region" description="Polar residues" evidence="1">
    <location>
        <begin position="134"/>
        <end position="161"/>
    </location>
</feature>
<evidence type="ECO:0000313" key="3">
    <source>
        <dbReference type="Proteomes" id="UP000622797"/>
    </source>
</evidence>
<dbReference type="Pfam" id="PF09421">
    <property type="entry name" value="FRQ"/>
    <property type="match status" value="1"/>
</dbReference>
<organism evidence="2 3">
    <name type="scientific">Fusarium sarcochroum</name>
    <dbReference type="NCBI Taxonomy" id="1208366"/>
    <lineage>
        <taxon>Eukaryota</taxon>
        <taxon>Fungi</taxon>
        <taxon>Dikarya</taxon>
        <taxon>Ascomycota</taxon>
        <taxon>Pezizomycotina</taxon>
        <taxon>Sordariomycetes</taxon>
        <taxon>Hypocreomycetidae</taxon>
        <taxon>Hypocreales</taxon>
        <taxon>Nectriaceae</taxon>
        <taxon>Fusarium</taxon>
        <taxon>Fusarium lateritium species complex</taxon>
    </lineage>
</organism>
<dbReference type="Proteomes" id="UP000622797">
    <property type="component" value="Unassembled WGS sequence"/>
</dbReference>
<gene>
    <name evidence="2" type="ORF">FSARC_2987</name>
</gene>
<dbReference type="OrthoDB" id="2536795at2759"/>
<reference evidence="2" key="2">
    <citation type="submission" date="2020-05" db="EMBL/GenBank/DDBJ databases">
        <authorList>
            <person name="Kim H.-S."/>
            <person name="Proctor R.H."/>
            <person name="Brown D.W."/>
        </authorList>
    </citation>
    <scope>NUCLEOTIDE SEQUENCE</scope>
    <source>
        <strain evidence="2">NRRL 20472</strain>
    </source>
</reference>
<protein>
    <recommendedName>
        <fullName evidence="4">Frequency clock protein</fullName>
    </recommendedName>
</protein>
<evidence type="ECO:0008006" key="4">
    <source>
        <dbReference type="Google" id="ProtNLM"/>
    </source>
</evidence>